<gene>
    <name evidence="2" type="ORF">SMRZ_LOCUS2773</name>
</gene>
<evidence type="ECO:0000313" key="3">
    <source>
        <dbReference type="Proteomes" id="UP000277204"/>
    </source>
</evidence>
<organism evidence="2 3">
    <name type="scientific">Schistosoma margrebowiei</name>
    <dbReference type="NCBI Taxonomy" id="48269"/>
    <lineage>
        <taxon>Eukaryota</taxon>
        <taxon>Metazoa</taxon>
        <taxon>Spiralia</taxon>
        <taxon>Lophotrochozoa</taxon>
        <taxon>Platyhelminthes</taxon>
        <taxon>Trematoda</taxon>
        <taxon>Digenea</taxon>
        <taxon>Strigeidida</taxon>
        <taxon>Schistosomatoidea</taxon>
        <taxon>Schistosomatidae</taxon>
        <taxon>Schistosoma</taxon>
    </lineage>
</organism>
<dbReference type="EMBL" id="UZAI01000735">
    <property type="protein sequence ID" value="VDO55977.1"/>
    <property type="molecule type" value="Genomic_DNA"/>
</dbReference>
<evidence type="ECO:0000256" key="1">
    <source>
        <dbReference type="SAM" id="MobiDB-lite"/>
    </source>
</evidence>
<sequence length="142" mass="16686">MHEHEACRALNLTTYIDVNKFQLPTTAGSTSSSKRSVSPTRKFTPPNNLPGLYPNLMQKHFDLSYLIKHTYSLEKTINRQDIRICPRYPWLPKLNREERLAKLAEARERYGWDYGLPNVPSHLFDRHLMNRFQEIEVNSGEQ</sequence>
<keyword evidence="3" id="KW-1185">Reference proteome</keyword>
<accession>A0A183LG48</accession>
<name>A0A183LG48_9TREM</name>
<proteinExistence type="predicted"/>
<reference evidence="2 3" key="1">
    <citation type="submission" date="2018-11" db="EMBL/GenBank/DDBJ databases">
        <authorList>
            <consortium name="Pathogen Informatics"/>
        </authorList>
    </citation>
    <scope>NUCLEOTIDE SEQUENCE [LARGE SCALE GENOMIC DNA]</scope>
    <source>
        <strain evidence="2 3">Zambia</strain>
    </source>
</reference>
<dbReference type="STRING" id="48269.A0A183LG48"/>
<dbReference type="Proteomes" id="UP000277204">
    <property type="component" value="Unassembled WGS sequence"/>
</dbReference>
<feature type="region of interest" description="Disordered" evidence="1">
    <location>
        <begin position="25"/>
        <end position="48"/>
    </location>
</feature>
<dbReference type="AlphaFoldDB" id="A0A183LG48"/>
<evidence type="ECO:0000313" key="2">
    <source>
        <dbReference type="EMBL" id="VDO55977.1"/>
    </source>
</evidence>
<protein>
    <submittedName>
        <fullName evidence="2">Uncharacterized protein</fullName>
    </submittedName>
</protein>